<evidence type="ECO:0000259" key="2">
    <source>
        <dbReference type="PROSITE" id="PS50263"/>
    </source>
</evidence>
<dbReference type="InterPro" id="IPR045254">
    <property type="entry name" value="Nit1/2_C-N_Hydrolase"/>
</dbReference>
<dbReference type="SUPFAM" id="SSF56317">
    <property type="entry name" value="Carbon-nitrogen hydrolase"/>
    <property type="match status" value="1"/>
</dbReference>
<dbReference type="CDD" id="cd07572">
    <property type="entry name" value="nit"/>
    <property type="match status" value="1"/>
</dbReference>
<dbReference type="GO" id="GO:0006541">
    <property type="term" value="P:glutamine metabolic process"/>
    <property type="evidence" value="ECO:0007669"/>
    <property type="project" value="TreeGrafter"/>
</dbReference>
<proteinExistence type="predicted"/>
<dbReference type="GO" id="GO:0005739">
    <property type="term" value="C:mitochondrion"/>
    <property type="evidence" value="ECO:0007669"/>
    <property type="project" value="TreeGrafter"/>
</dbReference>
<dbReference type="Pfam" id="PF00795">
    <property type="entry name" value="CN_hydrolase"/>
    <property type="match status" value="1"/>
</dbReference>
<dbReference type="PROSITE" id="PS50263">
    <property type="entry name" value="CN_HYDROLASE"/>
    <property type="match status" value="1"/>
</dbReference>
<protein>
    <recommendedName>
        <fullName evidence="2">CN hydrolase domain-containing protein</fullName>
    </recommendedName>
</protein>
<sequence length="367" mass="39245">MSGVGFLIVDCISSLLRRGGSAAASKRRATVGTTSARSGLKGDRGGFRTNVPLSLSQATGAATPAMSGWDIVRVGLCQIPVGPEKERNLATARAALERAKAGGAQLAMLPECFNCPYDNACFREYAEIIPEVGEEVDPVRTPTIHMLSEVAKELGIVVIGGSIPELEDGDGEPQPVFNTSVTVGPTGTLLAKHRKIHLFDIDVPGGIRFMESETLSPGNRITTFQMPESLGSLRVGVGICYDMRFPELSMVMSREMGCELLCFPGAFNMTTGPAHWELLLRARALDNQVYVAACSPARDELGSYRAWGHSSVVSPWGEVVATTEHGPDIIFADLDAARLGQVRRSIPTGAQRRADVYLTQLAKTPGS</sequence>
<dbReference type="InterPro" id="IPR003010">
    <property type="entry name" value="C-N_Hydrolase"/>
</dbReference>
<dbReference type="PANTHER" id="PTHR23088">
    <property type="entry name" value="NITRILASE-RELATED"/>
    <property type="match status" value="1"/>
</dbReference>
<dbReference type="GO" id="GO:0050152">
    <property type="term" value="F:omega-amidase activity"/>
    <property type="evidence" value="ECO:0007669"/>
    <property type="project" value="TreeGrafter"/>
</dbReference>
<dbReference type="EMBL" id="HBGH01013551">
    <property type="protein sequence ID" value="CAD9235519.1"/>
    <property type="molecule type" value="Transcribed_RNA"/>
</dbReference>
<reference evidence="3" key="1">
    <citation type="submission" date="2021-01" db="EMBL/GenBank/DDBJ databases">
        <authorList>
            <person name="Corre E."/>
            <person name="Pelletier E."/>
            <person name="Niang G."/>
            <person name="Scheremetjew M."/>
            <person name="Finn R."/>
            <person name="Kale V."/>
            <person name="Holt S."/>
            <person name="Cochrane G."/>
            <person name="Meng A."/>
            <person name="Brown T."/>
            <person name="Cohen L."/>
        </authorList>
    </citation>
    <scope>NUCLEOTIDE SEQUENCE</scope>
    <source>
        <strain evidence="3">SAG 36.94</strain>
    </source>
</reference>
<feature type="domain" description="CN hydrolase" evidence="2">
    <location>
        <begin position="72"/>
        <end position="336"/>
    </location>
</feature>
<evidence type="ECO:0000256" key="1">
    <source>
        <dbReference type="ARBA" id="ARBA00022801"/>
    </source>
</evidence>
<keyword evidence="1" id="KW-0378">Hydrolase</keyword>
<dbReference type="GO" id="GO:0006107">
    <property type="term" value="P:oxaloacetate metabolic process"/>
    <property type="evidence" value="ECO:0007669"/>
    <property type="project" value="TreeGrafter"/>
</dbReference>
<dbReference type="PANTHER" id="PTHR23088:SF30">
    <property type="entry name" value="OMEGA-AMIDASE NIT2"/>
    <property type="match status" value="1"/>
</dbReference>
<gene>
    <name evidence="3" type="ORF">CCAE0312_LOCUS7610</name>
</gene>
<dbReference type="Gene3D" id="3.60.110.10">
    <property type="entry name" value="Carbon-nitrogen hydrolase"/>
    <property type="match status" value="1"/>
</dbReference>
<evidence type="ECO:0000313" key="3">
    <source>
        <dbReference type="EMBL" id="CAD9235519.1"/>
    </source>
</evidence>
<organism evidence="3">
    <name type="scientific">Compsopogon caeruleus</name>
    <dbReference type="NCBI Taxonomy" id="31354"/>
    <lineage>
        <taxon>Eukaryota</taxon>
        <taxon>Rhodophyta</taxon>
        <taxon>Compsopogonophyceae</taxon>
        <taxon>Compsopogonales</taxon>
        <taxon>Compsopogonaceae</taxon>
        <taxon>Compsopogon</taxon>
    </lineage>
</organism>
<dbReference type="InterPro" id="IPR036526">
    <property type="entry name" value="C-N_Hydrolase_sf"/>
</dbReference>
<name>A0A7S1TGP8_9RHOD</name>
<accession>A0A7S1TGP8</accession>
<dbReference type="AlphaFoldDB" id="A0A7S1TGP8"/>
<dbReference type="GO" id="GO:0006528">
    <property type="term" value="P:asparagine metabolic process"/>
    <property type="evidence" value="ECO:0007669"/>
    <property type="project" value="TreeGrafter"/>
</dbReference>